<protein>
    <submittedName>
        <fullName evidence="1">Uncharacterized protein</fullName>
    </submittedName>
</protein>
<name>A0A6C0DRZ3_9ZZZZ</name>
<dbReference type="EMBL" id="MN739664">
    <property type="protein sequence ID" value="QHT19252.1"/>
    <property type="molecule type" value="Genomic_DNA"/>
</dbReference>
<dbReference type="AlphaFoldDB" id="A0A6C0DRZ3"/>
<proteinExistence type="predicted"/>
<evidence type="ECO:0000313" key="1">
    <source>
        <dbReference type="EMBL" id="QHT19252.1"/>
    </source>
</evidence>
<accession>A0A6C0DRZ3</accession>
<organism evidence="1">
    <name type="scientific">viral metagenome</name>
    <dbReference type="NCBI Taxonomy" id="1070528"/>
    <lineage>
        <taxon>unclassified sequences</taxon>
        <taxon>metagenomes</taxon>
        <taxon>organismal metagenomes</taxon>
    </lineage>
</organism>
<reference evidence="1" key="1">
    <citation type="journal article" date="2020" name="Nature">
        <title>Giant virus diversity and host interactions through global metagenomics.</title>
        <authorList>
            <person name="Schulz F."/>
            <person name="Roux S."/>
            <person name="Paez-Espino D."/>
            <person name="Jungbluth S."/>
            <person name="Walsh D.A."/>
            <person name="Denef V.J."/>
            <person name="McMahon K.D."/>
            <person name="Konstantinidis K.T."/>
            <person name="Eloe-Fadrosh E.A."/>
            <person name="Kyrpides N.C."/>
            <person name="Woyke T."/>
        </authorList>
    </citation>
    <scope>NUCLEOTIDE SEQUENCE</scope>
    <source>
        <strain evidence="1">GVMAG-M-3300023174-57</strain>
    </source>
</reference>
<sequence length="74" mass="8709">MTRSYRATGFTVIQEIYAIADEWYIRDYIGRVYRFEDVTDDGLAFVPFKGWIQMFFLEEDHEIISGAATMIRGD</sequence>